<organism evidence="4">
    <name type="scientific">Oryza brachyantha</name>
    <name type="common">malo sina</name>
    <dbReference type="NCBI Taxonomy" id="4533"/>
    <lineage>
        <taxon>Eukaryota</taxon>
        <taxon>Viridiplantae</taxon>
        <taxon>Streptophyta</taxon>
        <taxon>Embryophyta</taxon>
        <taxon>Tracheophyta</taxon>
        <taxon>Spermatophyta</taxon>
        <taxon>Magnoliopsida</taxon>
        <taxon>Liliopsida</taxon>
        <taxon>Poales</taxon>
        <taxon>Poaceae</taxon>
        <taxon>BOP clade</taxon>
        <taxon>Oryzoideae</taxon>
        <taxon>Oryzeae</taxon>
        <taxon>Oryzinae</taxon>
        <taxon>Oryza</taxon>
    </lineage>
</organism>
<dbReference type="OMA" id="RNILMTH"/>
<keyword evidence="3" id="KW-0732">Signal</keyword>
<dbReference type="Proteomes" id="UP000006038">
    <property type="component" value="Chromosome 4"/>
</dbReference>
<dbReference type="HOGENOM" id="CLU_058119_0_1_1"/>
<dbReference type="InterPro" id="IPR033254">
    <property type="entry name" value="Plant_FLA"/>
</dbReference>
<dbReference type="KEGG" id="obr:102707025"/>
<feature type="signal peptide" evidence="3">
    <location>
        <begin position="1"/>
        <end position="24"/>
    </location>
</feature>
<dbReference type="PANTHER" id="PTHR32382">
    <property type="entry name" value="FASCICLIN-LIKE ARABINOGALACTAN PROTEIN"/>
    <property type="match status" value="1"/>
</dbReference>
<dbReference type="Gramene" id="OB04G14890.1">
    <property type="protein sequence ID" value="OB04G14890.1"/>
    <property type="gene ID" value="OB04G14890"/>
</dbReference>
<reference evidence="4" key="1">
    <citation type="journal article" date="2013" name="Nat. Commun.">
        <title>Whole-genome sequencing of Oryza brachyantha reveals mechanisms underlying Oryza genome evolution.</title>
        <authorList>
            <person name="Chen J."/>
            <person name="Huang Q."/>
            <person name="Gao D."/>
            <person name="Wang J."/>
            <person name="Lang Y."/>
            <person name="Liu T."/>
            <person name="Li B."/>
            <person name="Bai Z."/>
            <person name="Luis Goicoechea J."/>
            <person name="Liang C."/>
            <person name="Chen C."/>
            <person name="Zhang W."/>
            <person name="Sun S."/>
            <person name="Liao Y."/>
            <person name="Zhang X."/>
            <person name="Yang L."/>
            <person name="Song C."/>
            <person name="Wang M."/>
            <person name="Shi J."/>
            <person name="Liu G."/>
            <person name="Liu J."/>
            <person name="Zhou H."/>
            <person name="Zhou W."/>
            <person name="Yu Q."/>
            <person name="An N."/>
            <person name="Chen Y."/>
            <person name="Cai Q."/>
            <person name="Wang B."/>
            <person name="Liu B."/>
            <person name="Min J."/>
            <person name="Huang Y."/>
            <person name="Wu H."/>
            <person name="Li Z."/>
            <person name="Zhang Y."/>
            <person name="Yin Y."/>
            <person name="Song W."/>
            <person name="Jiang J."/>
            <person name="Jackson S.A."/>
            <person name="Wing R.A."/>
            <person name="Wang J."/>
            <person name="Chen M."/>
        </authorList>
    </citation>
    <scope>NUCLEOTIDE SEQUENCE [LARGE SCALE GENOMIC DNA]</scope>
    <source>
        <strain evidence="4">cv. IRGC 101232</strain>
    </source>
</reference>
<proteinExistence type="predicted"/>
<evidence type="ECO:0000313" key="5">
    <source>
        <dbReference type="Proteomes" id="UP000006038"/>
    </source>
</evidence>
<evidence type="ECO:0000256" key="3">
    <source>
        <dbReference type="SAM" id="SignalP"/>
    </source>
</evidence>
<reference evidence="4" key="2">
    <citation type="submission" date="2013-04" db="UniProtKB">
        <authorList>
            <consortium name="EnsemblPlants"/>
        </authorList>
    </citation>
    <scope>IDENTIFICATION</scope>
</reference>
<evidence type="ECO:0000313" key="4">
    <source>
        <dbReference type="EnsemblPlants" id="OB04G14890.1"/>
    </source>
</evidence>
<keyword evidence="5" id="KW-1185">Reference proteome</keyword>
<dbReference type="SUPFAM" id="SSF82153">
    <property type="entry name" value="FAS1 domain"/>
    <property type="match status" value="1"/>
</dbReference>
<keyword evidence="2" id="KW-0472">Membrane</keyword>
<feature type="transmembrane region" description="Helical" evidence="2">
    <location>
        <begin position="269"/>
        <end position="287"/>
    </location>
</feature>
<keyword evidence="2" id="KW-1133">Transmembrane helix</keyword>
<accession>J3LWG4</accession>
<dbReference type="RefSeq" id="XP_006653238.2">
    <property type="nucleotide sequence ID" value="XM_006653175.2"/>
</dbReference>
<sequence length="288" mass="28985">MAASPMAALAGLVVALAFASAAAAAFKFNVTEILDEFPEFAVFNGLLSQTGLAGEINRRQAVTVLVVDDSAAAAITSLPDDARRKVLAVQVLLDYYDPVKLDGIRAKTALLATMLPAAGRAGLVNYTESPADEQMAFGSAEPGAPVSSQLVKVVASRPYNLSVMQLTAPIVPPSIASSFSSSGGGSGRTPPYSPAATADGSSTTTTSEVTVPASGTDAATVMSDYDDDPIAPAAAVVDTPTTTTSPSNERNGTADAAADGTRTSAGGRVVAGASVGAIMAGLLVFIWI</sequence>
<dbReference type="eggNOG" id="ENOG502RZZR">
    <property type="taxonomic scope" value="Eukaryota"/>
</dbReference>
<dbReference type="PANTHER" id="PTHR32382:SF41">
    <property type="entry name" value="OS04G0283600 PROTEIN"/>
    <property type="match status" value="1"/>
</dbReference>
<feature type="region of interest" description="Disordered" evidence="1">
    <location>
        <begin position="238"/>
        <end position="263"/>
    </location>
</feature>
<feature type="region of interest" description="Disordered" evidence="1">
    <location>
        <begin position="177"/>
        <end position="213"/>
    </location>
</feature>
<dbReference type="GeneID" id="102707025"/>
<dbReference type="AlphaFoldDB" id="J3LWG4"/>
<gene>
    <name evidence="4" type="primary">LOC102707025</name>
</gene>
<dbReference type="GO" id="GO:0005886">
    <property type="term" value="C:plasma membrane"/>
    <property type="evidence" value="ECO:0007669"/>
    <property type="project" value="TreeGrafter"/>
</dbReference>
<protein>
    <recommendedName>
        <fullName evidence="6">FAS1 domain-containing protein</fullName>
    </recommendedName>
</protein>
<dbReference type="EnsemblPlants" id="OB04G14890.1">
    <property type="protein sequence ID" value="OB04G14890.1"/>
    <property type="gene ID" value="OB04G14890"/>
</dbReference>
<name>J3LWG4_ORYBR</name>
<dbReference type="STRING" id="4533.J3LWG4"/>
<evidence type="ECO:0000256" key="2">
    <source>
        <dbReference type="SAM" id="Phobius"/>
    </source>
</evidence>
<feature type="chain" id="PRO_5003773115" description="FAS1 domain-containing protein" evidence="3">
    <location>
        <begin position="25"/>
        <end position="288"/>
    </location>
</feature>
<feature type="compositionally biased region" description="Low complexity" evidence="1">
    <location>
        <begin position="188"/>
        <end position="207"/>
    </location>
</feature>
<dbReference type="OrthoDB" id="694090at2759"/>
<evidence type="ECO:0000256" key="1">
    <source>
        <dbReference type="SAM" id="MobiDB-lite"/>
    </source>
</evidence>
<keyword evidence="2" id="KW-0812">Transmembrane</keyword>
<evidence type="ECO:0008006" key="6">
    <source>
        <dbReference type="Google" id="ProtNLM"/>
    </source>
</evidence>
<dbReference type="InterPro" id="IPR036378">
    <property type="entry name" value="FAS1_dom_sf"/>
</dbReference>